<organism evidence="8 9">
    <name type="scientific">Fraxinus pennsylvanica</name>
    <dbReference type="NCBI Taxonomy" id="56036"/>
    <lineage>
        <taxon>Eukaryota</taxon>
        <taxon>Viridiplantae</taxon>
        <taxon>Streptophyta</taxon>
        <taxon>Embryophyta</taxon>
        <taxon>Tracheophyta</taxon>
        <taxon>Spermatophyta</taxon>
        <taxon>Magnoliopsida</taxon>
        <taxon>eudicotyledons</taxon>
        <taxon>Gunneridae</taxon>
        <taxon>Pentapetalae</taxon>
        <taxon>asterids</taxon>
        <taxon>lamiids</taxon>
        <taxon>Lamiales</taxon>
        <taxon>Oleaceae</taxon>
        <taxon>Oleeae</taxon>
        <taxon>Fraxinus</taxon>
    </lineage>
</organism>
<feature type="region of interest" description="Disordered" evidence="6">
    <location>
        <begin position="62"/>
        <end position="86"/>
    </location>
</feature>
<evidence type="ECO:0000256" key="1">
    <source>
        <dbReference type="ARBA" id="ARBA00004123"/>
    </source>
</evidence>
<evidence type="ECO:0000256" key="6">
    <source>
        <dbReference type="SAM" id="MobiDB-lite"/>
    </source>
</evidence>
<sequence length="604" mass="68338">MGFCGNLDFLSILPGEADVALEVEPVVPVEEDCSDEEMDVDELERRMWRDRMLLRRLKEQKKNKESIDDSAKQRRSQEQARRKKMSRAQDGILKYMLKMMEVCKAQGFVYGIIPEKGKPVTGASDNLRIWWKEKVRFDRNGPAAIAKYQAENSIPGKVEEASIAASTHTLQELQDTTLGSLLSALMQHCDPPQRRFPLEKGVPPPWWPTGKEEWCSQLGLPTDQGPPPYKKPHDLKKAWKVSVLTSVIKHMSPNIAMILKLVRQSKCLQDKMTAKESATWLAIINQEEALYRKLYPNSIPPASLAGESGSYSVSDTSDYNVEGAEDDGNIEVECKPRDTKFFNLGTAATSERHMMPLLAPIKGEIIDVDSDFIPKRKQITNEVHMDQKMFTCEFPQCPHSDYHMGFNDRTWRNNHQMNCPYRFSSSERLNKPRYQIDNDKPAVFSGPSAQNESFSLPLNDAPASVDVSDLGIPEDGQMMISELLSFYDNNLQQNSSFNSGDLNFLETQSSQQQTTQLQQGDYFIRQGVASGGNVFPETSMASSNSVFPSTEFQLNQCKPSYNSTSSGNTNENISDFRFDSPFNLTPIDYSMDPLPRHDALLWYL</sequence>
<dbReference type="InterPro" id="IPR047091">
    <property type="entry name" value="EIN3-like_DNA-bd"/>
</dbReference>
<keyword evidence="9" id="KW-1185">Reference proteome</keyword>
<gene>
    <name evidence="8" type="ORF">FPE_LOCUS12493</name>
</gene>
<dbReference type="SUPFAM" id="SSF116768">
    <property type="entry name" value="DNA-binding domain of EIN3-like"/>
    <property type="match status" value="1"/>
</dbReference>
<keyword evidence="3" id="KW-0936">Ethylene signaling pathway</keyword>
<keyword evidence="4" id="KW-0238">DNA-binding</keyword>
<dbReference type="GO" id="GO:0003700">
    <property type="term" value="F:DNA-binding transcription factor activity"/>
    <property type="evidence" value="ECO:0007669"/>
    <property type="project" value="InterPro"/>
</dbReference>
<evidence type="ECO:0000313" key="8">
    <source>
        <dbReference type="EMBL" id="CAI9765063.1"/>
    </source>
</evidence>
<name>A0AAD1ZAG0_9LAMI</name>
<dbReference type="EMBL" id="OU503042">
    <property type="protein sequence ID" value="CAI9765063.1"/>
    <property type="molecule type" value="Genomic_DNA"/>
</dbReference>
<evidence type="ECO:0000256" key="2">
    <source>
        <dbReference type="ARBA" id="ARBA00009416"/>
    </source>
</evidence>
<dbReference type="Gene3D" id="1.10.3180.10">
    <property type="entry name" value="DNA-binding domain of EIN3-like"/>
    <property type="match status" value="2"/>
</dbReference>
<evidence type="ECO:0000313" key="9">
    <source>
        <dbReference type="Proteomes" id="UP000834106"/>
    </source>
</evidence>
<accession>A0AAD1ZAG0</accession>
<dbReference type="GO" id="GO:0009873">
    <property type="term" value="P:ethylene-activated signaling pathway"/>
    <property type="evidence" value="ECO:0007669"/>
    <property type="project" value="UniProtKB-KW"/>
</dbReference>
<evidence type="ECO:0000256" key="5">
    <source>
        <dbReference type="ARBA" id="ARBA00023242"/>
    </source>
</evidence>
<evidence type="ECO:0000259" key="7">
    <source>
        <dbReference type="Pfam" id="PF04873"/>
    </source>
</evidence>
<dbReference type="Proteomes" id="UP000834106">
    <property type="component" value="Chromosome 7"/>
</dbReference>
<proteinExistence type="inferred from homology"/>
<comment type="similarity">
    <text evidence="2">Belongs to the EIN3 family.</text>
</comment>
<dbReference type="PANTHER" id="PTHR33305">
    <property type="entry name" value="ETHYLENE INSENSITIVE 3-LIKE 2 PROTEIN"/>
    <property type="match status" value="1"/>
</dbReference>
<dbReference type="FunFam" id="1.10.3180.10:FF:000002">
    <property type="entry name" value="Ethylene insensitive 3-like 1"/>
    <property type="match status" value="1"/>
</dbReference>
<dbReference type="InterPro" id="IPR006957">
    <property type="entry name" value="EIN3"/>
</dbReference>
<dbReference type="GO" id="GO:0005634">
    <property type="term" value="C:nucleus"/>
    <property type="evidence" value="ECO:0007669"/>
    <property type="project" value="UniProtKB-SubCell"/>
</dbReference>
<evidence type="ECO:0000256" key="3">
    <source>
        <dbReference type="ARBA" id="ARBA00022745"/>
    </source>
</evidence>
<evidence type="ECO:0000256" key="4">
    <source>
        <dbReference type="ARBA" id="ARBA00023125"/>
    </source>
</evidence>
<protein>
    <recommendedName>
        <fullName evidence="7">Ethylene insensitive 3-like DNA-binding domain-containing protein</fullName>
    </recommendedName>
</protein>
<dbReference type="AlphaFoldDB" id="A0AAD1ZAG0"/>
<reference evidence="8" key="1">
    <citation type="submission" date="2023-05" db="EMBL/GenBank/DDBJ databases">
        <authorList>
            <person name="Huff M."/>
        </authorList>
    </citation>
    <scope>NUCLEOTIDE SEQUENCE</scope>
</reference>
<dbReference type="FunFam" id="1.10.3180.10:FF:000001">
    <property type="entry name" value="Ethylene insensitive 3-like 1"/>
    <property type="match status" value="1"/>
</dbReference>
<feature type="compositionally biased region" description="Basic and acidic residues" evidence="6">
    <location>
        <begin position="62"/>
        <end position="80"/>
    </location>
</feature>
<dbReference type="PANTHER" id="PTHR33305:SF53">
    <property type="entry name" value="ETHYLENE INSENSITIVE 3-LIKE 1 PROTEIN"/>
    <property type="match status" value="1"/>
</dbReference>
<comment type="subcellular location">
    <subcellularLocation>
        <location evidence="1">Nucleus</location>
    </subcellularLocation>
</comment>
<dbReference type="Pfam" id="PF04873">
    <property type="entry name" value="EIN3_DNA-bd"/>
    <property type="match status" value="1"/>
</dbReference>
<feature type="domain" description="Ethylene insensitive 3-like DNA-binding" evidence="7">
    <location>
        <begin position="41"/>
        <end position="288"/>
    </location>
</feature>
<keyword evidence="5" id="KW-0539">Nucleus</keyword>
<dbReference type="GO" id="GO:0000976">
    <property type="term" value="F:transcription cis-regulatory region binding"/>
    <property type="evidence" value="ECO:0007669"/>
    <property type="project" value="UniProtKB-ARBA"/>
</dbReference>
<dbReference type="InterPro" id="IPR023278">
    <property type="entry name" value="Ethylene_insens-like_DNA-bd"/>
</dbReference>